<keyword evidence="1" id="KW-0472">Membrane</keyword>
<evidence type="ECO:0000313" key="2">
    <source>
        <dbReference type="EMBL" id="MBA4616317.1"/>
    </source>
</evidence>
<sequence>MRSPQLLAFPLLLSHLLILSQLVSLMIEQISNLDPRQMKLDLWREMLVIKLMLTLLDLYLLPTKIYKRKVLALQLVLIMIYIRTSTHMRFSIGKLRKQACQSRL</sequence>
<proteinExistence type="predicted"/>
<name>A0A7C8YEI3_OPUST</name>
<feature type="transmembrane region" description="Helical" evidence="1">
    <location>
        <begin position="47"/>
        <end position="65"/>
    </location>
</feature>
<keyword evidence="1" id="KW-0812">Transmembrane</keyword>
<accession>A0A7C8YEI3</accession>
<evidence type="ECO:0000256" key="1">
    <source>
        <dbReference type="SAM" id="Phobius"/>
    </source>
</evidence>
<protein>
    <submittedName>
        <fullName evidence="2">Uncharacterized protein</fullName>
    </submittedName>
</protein>
<dbReference type="AlphaFoldDB" id="A0A7C8YEI3"/>
<dbReference type="EMBL" id="GISG01010928">
    <property type="protein sequence ID" value="MBA4616317.1"/>
    <property type="molecule type" value="Transcribed_RNA"/>
</dbReference>
<reference evidence="2" key="1">
    <citation type="journal article" date="2013" name="J. Plant Res.">
        <title>Effect of fungi and light on seed germination of three Opuntia species from semiarid lands of central Mexico.</title>
        <authorList>
            <person name="Delgado-Sanchez P."/>
            <person name="Jimenez-Bremont J.F."/>
            <person name="Guerrero-Gonzalez Mde L."/>
            <person name="Flores J."/>
        </authorList>
    </citation>
    <scope>NUCLEOTIDE SEQUENCE</scope>
    <source>
        <tissue evidence="2">Cladode</tissue>
    </source>
</reference>
<reference evidence="2" key="2">
    <citation type="submission" date="2020-07" db="EMBL/GenBank/DDBJ databases">
        <authorList>
            <person name="Vera ALvarez R."/>
            <person name="Arias-Moreno D.M."/>
            <person name="Jimenez-Jacinto V."/>
            <person name="Jimenez-Bremont J.F."/>
            <person name="Swaminathan K."/>
            <person name="Moose S.P."/>
            <person name="Guerrero-Gonzalez M.L."/>
            <person name="Marino-Ramirez L."/>
            <person name="Landsman D."/>
            <person name="Rodriguez-Kessler M."/>
            <person name="Delgado-Sanchez P."/>
        </authorList>
    </citation>
    <scope>NUCLEOTIDE SEQUENCE</scope>
    <source>
        <tissue evidence="2">Cladode</tissue>
    </source>
</reference>
<feature type="transmembrane region" description="Helical" evidence="1">
    <location>
        <begin position="6"/>
        <end position="27"/>
    </location>
</feature>
<keyword evidence="1" id="KW-1133">Transmembrane helix</keyword>
<organism evidence="2">
    <name type="scientific">Opuntia streptacantha</name>
    <name type="common">Prickly pear cactus</name>
    <name type="synonym">Opuntia cardona</name>
    <dbReference type="NCBI Taxonomy" id="393608"/>
    <lineage>
        <taxon>Eukaryota</taxon>
        <taxon>Viridiplantae</taxon>
        <taxon>Streptophyta</taxon>
        <taxon>Embryophyta</taxon>
        <taxon>Tracheophyta</taxon>
        <taxon>Spermatophyta</taxon>
        <taxon>Magnoliopsida</taxon>
        <taxon>eudicotyledons</taxon>
        <taxon>Gunneridae</taxon>
        <taxon>Pentapetalae</taxon>
        <taxon>Caryophyllales</taxon>
        <taxon>Cactineae</taxon>
        <taxon>Cactaceae</taxon>
        <taxon>Opuntioideae</taxon>
        <taxon>Opuntia</taxon>
    </lineage>
</organism>